<sequence>MGEDASAILCLLASDRVSFHSMVTPSRAKESRLHHVSASKDLEHSRSGRGLAGASVLRSLTELSLQTQNLSLVSPPHPPAFSVRPPEPAKPFGPGSFKSWGRWPPARHPPQGASEEVRKIAEEPKEKEEARSWSQHTNLAPRIDTPSHRTGQTQMDKSPGEKGKEKPSPGSGQQRLFSSEQSLHEFPSELWRQRSVPGQPRKASRGYARSAAPERRNARSPPLTRR</sequence>
<feature type="region of interest" description="Disordered" evidence="1">
    <location>
        <begin position="76"/>
        <end position="226"/>
    </location>
</feature>
<dbReference type="GeneID" id="110201642"/>
<dbReference type="InParanoid" id="A0A6P5JFW2"/>
<accession>A0A6P5JFW2</accession>
<name>A0A6P5JFW2_PHACI</name>
<dbReference type="RefSeq" id="XP_020833115.1">
    <property type="nucleotide sequence ID" value="XM_020977456.1"/>
</dbReference>
<evidence type="ECO:0000256" key="1">
    <source>
        <dbReference type="SAM" id="MobiDB-lite"/>
    </source>
</evidence>
<organism evidence="2 3">
    <name type="scientific">Phascolarctos cinereus</name>
    <name type="common">Koala</name>
    <dbReference type="NCBI Taxonomy" id="38626"/>
    <lineage>
        <taxon>Eukaryota</taxon>
        <taxon>Metazoa</taxon>
        <taxon>Chordata</taxon>
        <taxon>Craniata</taxon>
        <taxon>Vertebrata</taxon>
        <taxon>Euteleostomi</taxon>
        <taxon>Mammalia</taxon>
        <taxon>Metatheria</taxon>
        <taxon>Diprotodontia</taxon>
        <taxon>Phascolarctidae</taxon>
        <taxon>Phascolarctos</taxon>
    </lineage>
</organism>
<reference evidence="3" key="1">
    <citation type="submission" date="2025-08" db="UniProtKB">
        <authorList>
            <consortium name="RefSeq"/>
        </authorList>
    </citation>
    <scope>IDENTIFICATION</scope>
    <source>
        <tissue evidence="3">Spleen</tissue>
    </source>
</reference>
<evidence type="ECO:0000313" key="3">
    <source>
        <dbReference type="RefSeq" id="XP_020833115.1"/>
    </source>
</evidence>
<feature type="compositionally biased region" description="Pro residues" evidence="1">
    <location>
        <begin position="76"/>
        <end position="91"/>
    </location>
</feature>
<keyword evidence="2" id="KW-1185">Reference proteome</keyword>
<feature type="compositionally biased region" description="Basic and acidic residues" evidence="1">
    <location>
        <begin position="29"/>
        <end position="46"/>
    </location>
</feature>
<dbReference type="KEGG" id="pcw:110201642"/>
<protein>
    <submittedName>
        <fullName evidence="3">Uncharacterized protein LOC110201642</fullName>
    </submittedName>
</protein>
<feature type="compositionally biased region" description="Basic and acidic residues" evidence="1">
    <location>
        <begin position="115"/>
        <end position="131"/>
    </location>
</feature>
<evidence type="ECO:0000313" key="2">
    <source>
        <dbReference type="Proteomes" id="UP000515140"/>
    </source>
</evidence>
<proteinExistence type="predicted"/>
<dbReference type="Proteomes" id="UP000515140">
    <property type="component" value="Unplaced"/>
</dbReference>
<gene>
    <name evidence="3" type="primary">LOC110201642</name>
</gene>
<dbReference type="AlphaFoldDB" id="A0A6P5JFW2"/>
<feature type="compositionally biased region" description="Basic and acidic residues" evidence="1">
    <location>
        <begin position="158"/>
        <end position="167"/>
    </location>
</feature>
<feature type="compositionally biased region" description="Polar residues" evidence="1">
    <location>
        <begin position="170"/>
        <end position="181"/>
    </location>
</feature>
<feature type="region of interest" description="Disordered" evidence="1">
    <location>
        <begin position="29"/>
        <end position="48"/>
    </location>
</feature>